<evidence type="ECO:0000313" key="1">
    <source>
        <dbReference type="EMBL" id="KAJ8968894.1"/>
    </source>
</evidence>
<accession>A0ABQ9IYE3</accession>
<evidence type="ECO:0000313" key="2">
    <source>
        <dbReference type="Proteomes" id="UP001162164"/>
    </source>
</evidence>
<dbReference type="Proteomes" id="UP001162164">
    <property type="component" value="Unassembled WGS sequence"/>
</dbReference>
<comment type="caution">
    <text evidence="1">The sequence shown here is derived from an EMBL/GenBank/DDBJ whole genome shotgun (WGS) entry which is preliminary data.</text>
</comment>
<sequence length="64" mass="7799">MAYWKHLRRDHDTRSNVFDHSIDRVEKTIQQPDHDSRYSIEIRHVYSIIESIRSKSFDRGRAIE</sequence>
<dbReference type="EMBL" id="JAPWTJ010001909">
    <property type="protein sequence ID" value="KAJ8968894.1"/>
    <property type="molecule type" value="Genomic_DNA"/>
</dbReference>
<reference evidence="1" key="1">
    <citation type="journal article" date="2023" name="Insect Mol. Biol.">
        <title>Genome sequencing provides insights into the evolution of gene families encoding plant cell wall-degrading enzymes in longhorned beetles.</title>
        <authorList>
            <person name="Shin N.R."/>
            <person name="Okamura Y."/>
            <person name="Kirsch R."/>
            <person name="Pauchet Y."/>
        </authorList>
    </citation>
    <scope>NUCLEOTIDE SEQUENCE</scope>
    <source>
        <strain evidence="1">MMC_N1</strain>
    </source>
</reference>
<proteinExistence type="predicted"/>
<organism evidence="1 2">
    <name type="scientific">Molorchus minor</name>
    <dbReference type="NCBI Taxonomy" id="1323400"/>
    <lineage>
        <taxon>Eukaryota</taxon>
        <taxon>Metazoa</taxon>
        <taxon>Ecdysozoa</taxon>
        <taxon>Arthropoda</taxon>
        <taxon>Hexapoda</taxon>
        <taxon>Insecta</taxon>
        <taxon>Pterygota</taxon>
        <taxon>Neoptera</taxon>
        <taxon>Endopterygota</taxon>
        <taxon>Coleoptera</taxon>
        <taxon>Polyphaga</taxon>
        <taxon>Cucujiformia</taxon>
        <taxon>Chrysomeloidea</taxon>
        <taxon>Cerambycidae</taxon>
        <taxon>Lamiinae</taxon>
        <taxon>Monochamini</taxon>
        <taxon>Molorchus</taxon>
    </lineage>
</organism>
<protein>
    <submittedName>
        <fullName evidence="1">Uncharacterized protein</fullName>
    </submittedName>
</protein>
<gene>
    <name evidence="1" type="ORF">NQ317_011988</name>
</gene>
<name>A0ABQ9IYE3_9CUCU</name>
<keyword evidence="2" id="KW-1185">Reference proteome</keyword>